<organism evidence="1 2">
    <name type="scientific">Mycolicibacterium duvalii</name>
    <dbReference type="NCBI Taxonomy" id="39688"/>
    <lineage>
        <taxon>Bacteria</taxon>
        <taxon>Bacillati</taxon>
        <taxon>Actinomycetota</taxon>
        <taxon>Actinomycetes</taxon>
        <taxon>Mycobacteriales</taxon>
        <taxon>Mycobacteriaceae</taxon>
        <taxon>Mycolicibacterium</taxon>
    </lineage>
</organism>
<dbReference type="EMBL" id="AP022563">
    <property type="protein sequence ID" value="BBX18495.1"/>
    <property type="molecule type" value="Genomic_DNA"/>
</dbReference>
<evidence type="ECO:0000313" key="1">
    <source>
        <dbReference type="EMBL" id="BBX18495.1"/>
    </source>
</evidence>
<keyword evidence="2" id="KW-1185">Reference proteome</keyword>
<gene>
    <name evidence="1" type="ORF">MDUV_33550</name>
</gene>
<dbReference type="KEGG" id="mdu:MDUV_33550"/>
<dbReference type="SUPFAM" id="SSF52402">
    <property type="entry name" value="Adenine nucleotide alpha hydrolases-like"/>
    <property type="match status" value="2"/>
</dbReference>
<dbReference type="Proteomes" id="UP000467006">
    <property type="component" value="Chromosome"/>
</dbReference>
<proteinExistence type="predicted"/>
<dbReference type="RefSeq" id="WP_098002513.1">
    <property type="nucleotide sequence ID" value="NZ_AP022563.1"/>
</dbReference>
<accession>A0A7I7K353</accession>
<evidence type="ECO:0000313" key="2">
    <source>
        <dbReference type="Proteomes" id="UP000467006"/>
    </source>
</evidence>
<dbReference type="Gene3D" id="3.40.50.620">
    <property type="entry name" value="HUPs"/>
    <property type="match status" value="2"/>
</dbReference>
<dbReference type="Pfam" id="PF00582">
    <property type="entry name" value="Usp"/>
    <property type="match status" value="2"/>
</dbReference>
<reference evidence="1 2" key="1">
    <citation type="journal article" date="2019" name="Emerg. Microbes Infect.">
        <title>Comprehensive subspecies identification of 175 nontuberculous mycobacteria species based on 7547 genomic profiles.</title>
        <authorList>
            <person name="Matsumoto Y."/>
            <person name="Kinjo T."/>
            <person name="Motooka D."/>
            <person name="Nabeya D."/>
            <person name="Jung N."/>
            <person name="Uechi K."/>
            <person name="Horii T."/>
            <person name="Iida T."/>
            <person name="Fujita J."/>
            <person name="Nakamura S."/>
        </authorList>
    </citation>
    <scope>NUCLEOTIDE SEQUENCE [LARGE SCALE GENOMIC DNA]</scope>
    <source>
        <strain evidence="1 2">JCM 6396</strain>
    </source>
</reference>
<name>A0A7I7K353_9MYCO</name>
<dbReference type="AlphaFoldDB" id="A0A7I7K353"/>
<protein>
    <submittedName>
        <fullName evidence="1">Universal stress protein</fullName>
    </submittedName>
</protein>
<sequence length="292" mass="30647">MSSAPGSPAVVVGIDGSPAATAAAIWAAGEASSRDIPLRLVHAVAPPGDLSRARQVLDSAVEAVEVMDTPVKIETQLTCGTPAAVLRAGARGAVLLCVGSAGLAEQRVGSNIGSTAAAVACVPHCPVVIVHSAGAYRGDPGWVVAEVSDSSTAERTLAHAVEEALLRGAPLRVIATWPSRYPDIYDDEAVSTKNRLVKARWERRLTAWRQRYPGLDIHAQAVPGSILNYLARQQKNISLVVVPHERAADLSDLLTPRDGVPGGCFDIFVCEPDDQPAPVAGHDRRRSTEQSG</sequence>
<dbReference type="InterPro" id="IPR006016">
    <property type="entry name" value="UspA"/>
</dbReference>
<dbReference type="InterPro" id="IPR014729">
    <property type="entry name" value="Rossmann-like_a/b/a_fold"/>
</dbReference>
<dbReference type="OrthoDB" id="3174546at2"/>